<comment type="caution">
    <text evidence="6">The sequence shown here is derived from an EMBL/GenBank/DDBJ whole genome shotgun (WGS) entry which is preliminary data.</text>
</comment>
<keyword evidence="2" id="KW-0732">Signal</keyword>
<dbReference type="Proteomes" id="UP000307943">
    <property type="component" value="Unassembled WGS sequence"/>
</dbReference>
<dbReference type="InterPro" id="IPR006059">
    <property type="entry name" value="SBP"/>
</dbReference>
<sequence>MGLGIHKRLTHGLIGLSLVSLLAACSGSGTSGKETDPGKENAKAEKPPEPIELKLHFFGVAEEEFNTRFKDTLQKKFPHITFKWLKSSGPQSTIEEIVAAGEVPDIIRGLSSTVQTRYLDLGLGYDMRDMVKKYNYDLSRFSSVFIDGFQALTAQNGELYGLPVSPFFSRVLYYNKEVFDKFGQPYLQDGMNWDQIYELARKMTRTEAGIDYRGFSANVSSLLTYNEYSLSTLDPAKDELSQFDTWQKLLNNYMRFYQIPNNAIRPTLAEEGAMFQKGTVAMHADIYSPYLDLSMLKNWDMVSTPIIEGAPKKIGTFPPGYLMIAKQSKYKDEAFKVIMEMLSDEVQMRDSRNGFLPTLAKKEFMNVLGQDNPAYKNKNMKAVGYYEFAPLRPARQKGMTVIETNKADALLRDAFLNAALGKEDVNTALRKADELLRKEVEAEKSKKK</sequence>
<keyword evidence="1" id="KW-1003">Cell membrane</keyword>
<gene>
    <name evidence="6" type="ORF">FE784_25715</name>
</gene>
<dbReference type="PROSITE" id="PS51257">
    <property type="entry name" value="PROKAR_LIPOPROTEIN"/>
    <property type="match status" value="1"/>
</dbReference>
<keyword evidence="4" id="KW-0564">Palmitate</keyword>
<dbReference type="PANTHER" id="PTHR43649">
    <property type="entry name" value="ARABINOSE-BINDING PROTEIN-RELATED"/>
    <property type="match status" value="1"/>
</dbReference>
<keyword evidence="3" id="KW-0472">Membrane</keyword>
<dbReference type="AlphaFoldDB" id="A0A5C4T306"/>
<evidence type="ECO:0000256" key="2">
    <source>
        <dbReference type="ARBA" id="ARBA00022729"/>
    </source>
</evidence>
<keyword evidence="5" id="KW-0449">Lipoprotein</keyword>
<evidence type="ECO:0000256" key="1">
    <source>
        <dbReference type="ARBA" id="ARBA00022475"/>
    </source>
</evidence>
<evidence type="ECO:0000256" key="3">
    <source>
        <dbReference type="ARBA" id="ARBA00023136"/>
    </source>
</evidence>
<dbReference type="PANTHER" id="PTHR43649:SF33">
    <property type="entry name" value="POLYGALACTURONAN_RHAMNOGALACTURONAN-BINDING PROTEIN YTCQ"/>
    <property type="match status" value="1"/>
</dbReference>
<evidence type="ECO:0000313" key="6">
    <source>
        <dbReference type="EMBL" id="TNJ63442.1"/>
    </source>
</evidence>
<evidence type="ECO:0000256" key="5">
    <source>
        <dbReference type="ARBA" id="ARBA00023288"/>
    </source>
</evidence>
<dbReference type="OrthoDB" id="383937at2"/>
<dbReference type="EMBL" id="VDCQ01000043">
    <property type="protein sequence ID" value="TNJ63442.1"/>
    <property type="molecule type" value="Genomic_DNA"/>
</dbReference>
<accession>A0A5C4T306</accession>
<organism evidence="6 7">
    <name type="scientific">Paenibacillus hemerocallicola</name>
    <dbReference type="NCBI Taxonomy" id="1172614"/>
    <lineage>
        <taxon>Bacteria</taxon>
        <taxon>Bacillati</taxon>
        <taxon>Bacillota</taxon>
        <taxon>Bacilli</taxon>
        <taxon>Bacillales</taxon>
        <taxon>Paenibacillaceae</taxon>
        <taxon>Paenibacillus</taxon>
    </lineage>
</organism>
<name>A0A5C4T306_9BACL</name>
<dbReference type="Gene3D" id="3.40.190.10">
    <property type="entry name" value="Periplasmic binding protein-like II"/>
    <property type="match status" value="1"/>
</dbReference>
<evidence type="ECO:0000313" key="7">
    <source>
        <dbReference type="Proteomes" id="UP000307943"/>
    </source>
</evidence>
<proteinExistence type="predicted"/>
<dbReference type="InterPro" id="IPR050490">
    <property type="entry name" value="Bact_solute-bd_prot1"/>
</dbReference>
<evidence type="ECO:0000256" key="4">
    <source>
        <dbReference type="ARBA" id="ARBA00023139"/>
    </source>
</evidence>
<keyword evidence="7" id="KW-1185">Reference proteome</keyword>
<dbReference type="Pfam" id="PF01547">
    <property type="entry name" value="SBP_bac_1"/>
    <property type="match status" value="1"/>
</dbReference>
<reference evidence="6 7" key="1">
    <citation type="submission" date="2019-05" db="EMBL/GenBank/DDBJ databases">
        <title>We sequenced the genome of Paenibacillus hemerocallicola KCTC 33185 for further insight into its adaptation and study the phylogeny of Paenibacillus.</title>
        <authorList>
            <person name="Narsing Rao M.P."/>
        </authorList>
    </citation>
    <scope>NUCLEOTIDE SEQUENCE [LARGE SCALE GENOMIC DNA]</scope>
    <source>
        <strain evidence="6 7">KCTC 33185</strain>
    </source>
</reference>
<dbReference type="SUPFAM" id="SSF53850">
    <property type="entry name" value="Periplasmic binding protein-like II"/>
    <property type="match status" value="1"/>
</dbReference>
<protein>
    <submittedName>
        <fullName evidence="6">Extracellular solute-binding protein</fullName>
    </submittedName>
</protein>